<dbReference type="Gene3D" id="1.20.120.1630">
    <property type="match status" value="1"/>
</dbReference>
<evidence type="ECO:0000256" key="1">
    <source>
        <dbReference type="SAM" id="Phobius"/>
    </source>
</evidence>
<dbReference type="InterPro" id="IPR010721">
    <property type="entry name" value="UstE-like"/>
</dbReference>
<reference evidence="3" key="1">
    <citation type="submission" date="2016-10" db="EMBL/GenBank/DDBJ databases">
        <authorList>
            <person name="Varghese N."/>
            <person name="Submissions S."/>
        </authorList>
    </citation>
    <scope>NUCLEOTIDE SEQUENCE [LARGE SCALE GENOMIC DNA]</scope>
    <source>
        <strain evidence="3">ATCC 25963</strain>
    </source>
</reference>
<dbReference type="AlphaFoldDB" id="A0A1I2A438"/>
<dbReference type="Proteomes" id="UP000199400">
    <property type="component" value="Unassembled WGS sequence"/>
</dbReference>
<feature type="transmembrane region" description="Helical" evidence="1">
    <location>
        <begin position="133"/>
        <end position="153"/>
    </location>
</feature>
<dbReference type="Pfam" id="PF06966">
    <property type="entry name" value="DUF1295"/>
    <property type="match status" value="1"/>
</dbReference>
<dbReference type="PANTHER" id="PTHR32251:SF23">
    <property type="entry name" value="3-OXO-5-ALPHA-STEROID 4-DEHYDROGENASE (DUF1295)"/>
    <property type="match status" value="1"/>
</dbReference>
<sequence length="264" mass="29611">MDPLHAASLACLGAATLCWLLGVLTREYSWVDRLWSILPPAYVAWFASHSHAGAPRLTVMTILAALWGARLTYNFARKGGYAPGGEDYRWVELRRRLPPPLFAVFALVFIAFFQNILLLLLAVPAYVAASPTAAPWGSLDTLATIVFLLLLAGETIADQQQWRFQNAKRARGDAYGPKFLTRGLFRYSRHPNFFCEVSMWWAFYAFSVASGAGLVNPAIVGPVLLTLLFHGSTTFTEQLSRAKYPTYADYQRTTSRLIPWFPRR</sequence>
<dbReference type="OrthoDB" id="9779233at2"/>
<feature type="transmembrane region" description="Helical" evidence="1">
    <location>
        <begin position="101"/>
        <end position="127"/>
    </location>
</feature>
<gene>
    <name evidence="2" type="ORF">SAMN02745121_04054</name>
</gene>
<organism evidence="2 3">
    <name type="scientific">Nannocystis exedens</name>
    <dbReference type="NCBI Taxonomy" id="54"/>
    <lineage>
        <taxon>Bacteria</taxon>
        <taxon>Pseudomonadati</taxon>
        <taxon>Myxococcota</taxon>
        <taxon>Polyangia</taxon>
        <taxon>Nannocystales</taxon>
        <taxon>Nannocystaceae</taxon>
        <taxon>Nannocystis</taxon>
    </lineage>
</organism>
<evidence type="ECO:0000313" key="2">
    <source>
        <dbReference type="EMBL" id="SFE38691.1"/>
    </source>
</evidence>
<dbReference type="EMBL" id="FOMX01000013">
    <property type="protein sequence ID" value="SFE38691.1"/>
    <property type="molecule type" value="Genomic_DNA"/>
</dbReference>
<name>A0A1I2A438_9BACT</name>
<keyword evidence="1" id="KW-0472">Membrane</keyword>
<dbReference type="STRING" id="54.SAMN02745121_04054"/>
<dbReference type="GO" id="GO:0016020">
    <property type="term" value="C:membrane"/>
    <property type="evidence" value="ECO:0007669"/>
    <property type="project" value="TreeGrafter"/>
</dbReference>
<keyword evidence="1" id="KW-0812">Transmembrane</keyword>
<evidence type="ECO:0000313" key="3">
    <source>
        <dbReference type="Proteomes" id="UP000199400"/>
    </source>
</evidence>
<accession>A0A1I2A438</accession>
<keyword evidence="3" id="KW-1185">Reference proteome</keyword>
<proteinExistence type="predicted"/>
<protein>
    <submittedName>
        <fullName evidence="2">Steroid 5-alpha reductase family enzyme</fullName>
    </submittedName>
</protein>
<dbReference type="RefSeq" id="WP_096327841.1">
    <property type="nucleotide sequence ID" value="NZ_FOMX01000013.1"/>
</dbReference>
<keyword evidence="1" id="KW-1133">Transmembrane helix</keyword>
<dbReference type="PANTHER" id="PTHR32251">
    <property type="entry name" value="3-OXO-5-ALPHA-STEROID 4-DEHYDROGENASE"/>
    <property type="match status" value="1"/>
</dbReference>